<dbReference type="InterPro" id="IPR052042">
    <property type="entry name" value="Tail_sheath_structural"/>
</dbReference>
<organism evidence="5">
    <name type="scientific">Serratia marcescens</name>
    <dbReference type="NCBI Taxonomy" id="615"/>
    <lineage>
        <taxon>Bacteria</taxon>
        <taxon>Pseudomonadati</taxon>
        <taxon>Pseudomonadota</taxon>
        <taxon>Gammaproteobacteria</taxon>
        <taxon>Enterobacterales</taxon>
        <taxon>Yersiniaceae</taxon>
        <taxon>Serratia</taxon>
    </lineage>
</organism>
<comment type="similarity">
    <text evidence="1">Belongs to the myoviridae tail sheath protein family.</text>
</comment>
<dbReference type="InterPro" id="IPR020287">
    <property type="entry name" value="Tail_sheath_C"/>
</dbReference>
<accession>A0A9X8VJI3</accession>
<evidence type="ECO:0000259" key="2">
    <source>
        <dbReference type="Pfam" id="PF04984"/>
    </source>
</evidence>
<dbReference type="Pfam" id="PF04984">
    <property type="entry name" value="Phage_sheath_1"/>
    <property type="match status" value="1"/>
</dbReference>
<feature type="domain" description="Tail sheath protein C-terminal" evidence="3">
    <location>
        <begin position="285"/>
        <end position="383"/>
    </location>
</feature>
<dbReference type="Pfam" id="PF17482">
    <property type="entry name" value="Phage_sheath_1C"/>
    <property type="match status" value="1"/>
</dbReference>
<gene>
    <name evidence="5" type="ORF">E0L31_08130</name>
</gene>
<sequence length="402" mass="43023">MTTFHHGVRTTETTDLGDAINDIDSSVIGVVCTADDADDTAFPLNTPVLITRVSSVLGKAGVQGTLLSTLTAISNQCSPHIVVVRVAQAENVTPDASDEDPPTQDALVIGGQDKNGRYTGMYAFLSAVQRVGVKPRILAAPGLDTQNVATQLAVFAKKLKAFGYVSAYGCTNVSEAKDYASNFSNRELMVLWPDFEAYDEATGKTAILPAPAVAVGLRAAIDESVGWHKSLSNVAVNGVTGITYDVYYSLQDTDSDTDDLNSAHVTTLIKQNGFRFWGNRTCDEETFIFETYTRTAQILADTVADAHAKYVDGPLTPSYAAAVVDGINQKLSALTTAGQLLGGKSWYSTAENGKDALRQGRITIHYNYTPVPPAEDFEFIQDFTDTYFDVFDTLSGSGSAGS</sequence>
<feature type="domain" description="Tail sheath protein subtilisin-like" evidence="2">
    <location>
        <begin position="123"/>
        <end position="282"/>
    </location>
</feature>
<dbReference type="EMBL" id="SPSG01001022">
    <property type="protein sequence ID" value="TFV19371.1"/>
    <property type="molecule type" value="Genomic_DNA"/>
</dbReference>
<protein>
    <submittedName>
        <fullName evidence="5">Phage tail protein</fullName>
    </submittedName>
</protein>
<name>A0A9X8VJI3_SERMA</name>
<evidence type="ECO:0000256" key="1">
    <source>
        <dbReference type="ARBA" id="ARBA00008005"/>
    </source>
</evidence>
<dbReference type="RefSeq" id="WP_212562563.1">
    <property type="nucleotide sequence ID" value="NZ_SPSG02000007.1"/>
</dbReference>
<feature type="domain" description="Tail sheath protein Gp18-like" evidence="4">
    <location>
        <begin position="27"/>
        <end position="86"/>
    </location>
</feature>
<dbReference type="Pfam" id="PF22671">
    <property type="entry name" value="Gp18_domIII_N"/>
    <property type="match status" value="1"/>
</dbReference>
<evidence type="ECO:0000259" key="3">
    <source>
        <dbReference type="Pfam" id="PF17482"/>
    </source>
</evidence>
<reference evidence="5" key="1">
    <citation type="submission" date="2019-03" db="EMBL/GenBank/DDBJ databases">
        <title>Serratia marcescens strain N2 draft genome.</title>
        <authorList>
            <person name="Yassin A."/>
            <person name="El-Kenawy N."/>
            <person name="Youssef N.H."/>
        </authorList>
    </citation>
    <scope>NUCLEOTIDE SEQUENCE [LARGE SCALE GENOMIC DNA]</scope>
    <source>
        <strain evidence="5">N2</strain>
    </source>
</reference>
<evidence type="ECO:0000313" key="5">
    <source>
        <dbReference type="EMBL" id="TFV19371.1"/>
    </source>
</evidence>
<dbReference type="InterPro" id="IPR054564">
    <property type="entry name" value="Gp18_domIII_N"/>
</dbReference>
<dbReference type="AlphaFoldDB" id="A0A9X8VJI3"/>
<comment type="caution">
    <text evidence="5">The sequence shown here is derived from an EMBL/GenBank/DDBJ whole genome shotgun (WGS) entry which is preliminary data.</text>
</comment>
<dbReference type="InterPro" id="IPR035089">
    <property type="entry name" value="Phage_sheath_subtilisin"/>
</dbReference>
<evidence type="ECO:0000259" key="4">
    <source>
        <dbReference type="Pfam" id="PF22671"/>
    </source>
</evidence>
<proteinExistence type="inferred from homology"/>
<dbReference type="PANTHER" id="PTHR35861:SF1">
    <property type="entry name" value="PHAGE TAIL SHEATH PROTEIN"/>
    <property type="match status" value="1"/>
</dbReference>
<dbReference type="PANTHER" id="PTHR35861">
    <property type="match status" value="1"/>
</dbReference>